<reference evidence="1" key="2">
    <citation type="journal article" name="Front. Microbiol.">
        <title>Degradative Capacity of Two Strains of Rhodonia placenta: From Phenotype to Genotype.</title>
        <authorList>
            <person name="Kolle M."/>
            <person name="Horta M.A.C."/>
            <person name="Nowrousian M."/>
            <person name="Ohm R.A."/>
            <person name="Benz J.P."/>
            <person name="Pilgard A."/>
        </authorList>
    </citation>
    <scope>NUCLEOTIDE SEQUENCE</scope>
    <source>
        <strain evidence="1">FPRL280</strain>
    </source>
</reference>
<dbReference type="Proteomes" id="UP000639403">
    <property type="component" value="Unassembled WGS sequence"/>
</dbReference>
<evidence type="ECO:0000313" key="1">
    <source>
        <dbReference type="EMBL" id="KAF9813386.1"/>
    </source>
</evidence>
<comment type="caution">
    <text evidence="1">The sequence shown here is derived from an EMBL/GenBank/DDBJ whole genome shotgun (WGS) entry which is preliminary data.</text>
</comment>
<sequence>MNPSYLLKQDIVARLYEGSESDNRSVCNLESIWDTDKITPVAVVHLVCSESTQASGAWSYHWWFVCSIWCRESEIILKHVYAACSLSSRMRMRSVTWSSTDRSDQWSPTLRSFARRMVRDNKGRTGTQGPWGP</sequence>
<reference evidence="1" key="1">
    <citation type="submission" date="2020-11" db="EMBL/GenBank/DDBJ databases">
        <authorList>
            <person name="Koelle M."/>
            <person name="Horta M.A.C."/>
            <person name="Nowrousian M."/>
            <person name="Ohm R.A."/>
            <person name="Benz P."/>
            <person name="Pilgard A."/>
        </authorList>
    </citation>
    <scope>NUCLEOTIDE SEQUENCE</scope>
    <source>
        <strain evidence="1">FPRL280</strain>
    </source>
</reference>
<organism evidence="1 2">
    <name type="scientific">Rhodonia placenta</name>
    <dbReference type="NCBI Taxonomy" id="104341"/>
    <lineage>
        <taxon>Eukaryota</taxon>
        <taxon>Fungi</taxon>
        <taxon>Dikarya</taxon>
        <taxon>Basidiomycota</taxon>
        <taxon>Agaricomycotina</taxon>
        <taxon>Agaricomycetes</taxon>
        <taxon>Polyporales</taxon>
        <taxon>Adustoporiaceae</taxon>
        <taxon>Rhodonia</taxon>
    </lineage>
</organism>
<gene>
    <name evidence="1" type="ORF">IEO21_05620</name>
</gene>
<name>A0A8H7P1M3_9APHY</name>
<accession>A0A8H7P1M3</accession>
<dbReference type="AlphaFoldDB" id="A0A8H7P1M3"/>
<evidence type="ECO:0000313" key="2">
    <source>
        <dbReference type="Proteomes" id="UP000639403"/>
    </source>
</evidence>
<protein>
    <submittedName>
        <fullName evidence="1">Uncharacterized protein</fullName>
    </submittedName>
</protein>
<dbReference type="EMBL" id="JADOXO010000106">
    <property type="protein sequence ID" value="KAF9813386.1"/>
    <property type="molecule type" value="Genomic_DNA"/>
</dbReference>
<proteinExistence type="predicted"/>